<dbReference type="Pfam" id="PF06985">
    <property type="entry name" value="HET"/>
    <property type="match status" value="1"/>
</dbReference>
<dbReference type="OrthoDB" id="3477286at2759"/>
<feature type="domain" description="Heterokaryon incompatibility" evidence="1">
    <location>
        <begin position="60"/>
        <end position="283"/>
    </location>
</feature>
<dbReference type="EMBL" id="JAADJG010000627">
    <property type="protein sequence ID" value="KAF4441182.1"/>
    <property type="molecule type" value="Genomic_DNA"/>
</dbReference>
<evidence type="ECO:0000259" key="1">
    <source>
        <dbReference type="Pfam" id="PF06985"/>
    </source>
</evidence>
<comment type="caution">
    <text evidence="2">The sequence shown here is derived from an EMBL/GenBank/DDBJ whole genome shotgun (WGS) entry which is preliminary data.</text>
</comment>
<dbReference type="Proteomes" id="UP000605986">
    <property type="component" value="Unassembled WGS sequence"/>
</dbReference>
<dbReference type="InterPro" id="IPR052895">
    <property type="entry name" value="HetReg/Transcr_Mod"/>
</dbReference>
<evidence type="ECO:0000313" key="3">
    <source>
        <dbReference type="Proteomes" id="UP000605986"/>
    </source>
</evidence>
<reference evidence="2" key="1">
    <citation type="submission" date="2020-01" db="EMBL/GenBank/DDBJ databases">
        <title>Identification and distribution of gene clusters putatively required for synthesis of sphingolipid metabolism inhibitors in phylogenetically diverse species of the filamentous fungus Fusarium.</title>
        <authorList>
            <person name="Kim H.-S."/>
            <person name="Busman M."/>
            <person name="Brown D.W."/>
            <person name="Divon H."/>
            <person name="Uhlig S."/>
            <person name="Proctor R.H."/>
        </authorList>
    </citation>
    <scope>NUCLEOTIDE SEQUENCE</scope>
    <source>
        <strain evidence="2">NRRL 53441</strain>
    </source>
</reference>
<accession>A0A8H4NX98</accession>
<gene>
    <name evidence="2" type="ORF">F53441_12106</name>
</gene>
<protein>
    <submittedName>
        <fullName evidence="2">Heterokaryon incompatibility protein 6, OR allele</fullName>
    </submittedName>
</protein>
<sequence>MDEIFSTPNNENFYAKFSYDDLDPDSRQIRLIRIGKELSEDMIQCEFLPLQGLDQAQGSYYTLSYCAGSPLKQRQILLNGLIFNVFDNLGHALLQILDFWKSEKLEEDCILWIDQICINQRNIAERSHQVGLMRDIYSNTRQTFICLSTPNDRRSAASNGLHLINQIDRCLRQGWEGIADHEDHPYNDDNPRLEVFPRLEHFLVFNNHTRPGQYTSYKDSDYRVDGARIGLQNVLTRGSMAPCSFSSLLTEVDKASIEAYDLWNSFYDLVESPWWRRAWIHQEFICSPEVAFMYHYSYVQGTSTQAISFLCSEFEDLQHWNWGKLTRGVPERARLSAVDIRKRNTRLRSDLTAIKSLTKTKEIWKGEEDLKEILIQFRHCKSSDPRDKIFAFLGLARPCYGINVDYSKENTMEAVMIDTAKNIFMCDRNLDILLYTIRTKGSLQLPSWVPDWTSTTTLVNGRFSELPVDFQHFQYDDINLRVAQSINKHDWTLRVQGLQIGSLQNRRQISDWYAAFDIEPDQGGVRCRSSAQEGDELWLLLGAKYPFVLRKNSEGHTIVSEADSTSMLGRLASRICAGQEVAQEIVLH</sequence>
<dbReference type="PANTHER" id="PTHR24148">
    <property type="entry name" value="ANKYRIN REPEAT DOMAIN-CONTAINING PROTEIN 39 HOMOLOG-RELATED"/>
    <property type="match status" value="1"/>
</dbReference>
<keyword evidence="3" id="KW-1185">Reference proteome</keyword>
<dbReference type="PANTHER" id="PTHR24148:SF73">
    <property type="entry name" value="HET DOMAIN PROTEIN (AFU_ORTHOLOGUE AFUA_8G01020)"/>
    <property type="match status" value="1"/>
</dbReference>
<evidence type="ECO:0000313" key="2">
    <source>
        <dbReference type="EMBL" id="KAF4441182.1"/>
    </source>
</evidence>
<dbReference type="InterPro" id="IPR010730">
    <property type="entry name" value="HET"/>
</dbReference>
<organism evidence="2 3">
    <name type="scientific">Fusarium austroafricanum</name>
    <dbReference type="NCBI Taxonomy" id="2364996"/>
    <lineage>
        <taxon>Eukaryota</taxon>
        <taxon>Fungi</taxon>
        <taxon>Dikarya</taxon>
        <taxon>Ascomycota</taxon>
        <taxon>Pezizomycotina</taxon>
        <taxon>Sordariomycetes</taxon>
        <taxon>Hypocreomycetidae</taxon>
        <taxon>Hypocreales</taxon>
        <taxon>Nectriaceae</taxon>
        <taxon>Fusarium</taxon>
        <taxon>Fusarium concolor species complex</taxon>
    </lineage>
</organism>
<proteinExistence type="predicted"/>
<name>A0A8H4NX98_9HYPO</name>
<dbReference type="AlphaFoldDB" id="A0A8H4NX98"/>